<evidence type="ECO:0000256" key="4">
    <source>
        <dbReference type="ARBA" id="ARBA00022803"/>
    </source>
</evidence>
<dbReference type="GeneID" id="136813930"/>
<dbReference type="InterPro" id="IPR056277">
    <property type="entry name" value="PPIase_AIP"/>
</dbReference>
<keyword evidence="4" id="KW-0802">TPR repeat</keyword>
<reference evidence="6" key="1">
    <citation type="submission" date="2021-01" db="UniProtKB">
        <authorList>
            <consortium name="EnsemblMetazoa"/>
        </authorList>
    </citation>
    <scope>IDENTIFICATION</scope>
</reference>
<evidence type="ECO:0000256" key="1">
    <source>
        <dbReference type="ARBA" id="ARBA00004496"/>
    </source>
</evidence>
<keyword evidence="2" id="KW-0963">Cytoplasm</keyword>
<dbReference type="OrthoDB" id="5829758at2759"/>
<feature type="domain" description="AIP/AIPL N-terminal FKBP-type PPIase" evidence="5">
    <location>
        <begin position="9"/>
        <end position="153"/>
    </location>
</feature>
<evidence type="ECO:0000256" key="2">
    <source>
        <dbReference type="ARBA" id="ARBA00022490"/>
    </source>
</evidence>
<protein>
    <recommendedName>
        <fullName evidence="5">AIP/AIPL N-terminal FKBP-type PPIase domain-containing protein</fullName>
    </recommendedName>
</protein>
<evidence type="ECO:0000313" key="6">
    <source>
        <dbReference type="EnsemblMetazoa" id="CLYHEMP003620.1"/>
    </source>
</evidence>
<keyword evidence="7" id="KW-1185">Reference proteome</keyword>
<evidence type="ECO:0000313" key="7">
    <source>
        <dbReference type="Proteomes" id="UP000594262"/>
    </source>
</evidence>
<dbReference type="AlphaFoldDB" id="A0A7M5V573"/>
<dbReference type="InterPro" id="IPR039663">
    <property type="entry name" value="AIP/AIPL1/TTC9"/>
</dbReference>
<dbReference type="EnsemblMetazoa" id="CLYHEMT003620.1">
    <property type="protein sequence ID" value="CLYHEMP003620.1"/>
    <property type="gene ID" value="CLYHEMG003620"/>
</dbReference>
<sequence>MEWNMLPAGVVKKILSGGQGELTSFPDGSKVWFHFRTFVIKEGDERQLLDDSRVQSDAFELLIGKQFKLDVWEKLIKTMRINEVAEFICQPALVGSYPIVSKSLRGIWSKDKDKTEHKHQCGFAALSEGLGYSDLDEYVKNPSPLAFQIELVKLELPGEYEQDLWSISIDEKAKLIPKWKEEGNQLYKDGKFDAASKKYSGALGCLEQLSTREKPGSNEWQEIEQQKIPFLLNFSQCMLKTKEYYKAIEHLTTVLEKDSKNVKAYFRRASAYHFVFNFHKAKLDYKQAKELDKSLTKTIDKELALIDKDEAQKNKEDKEKYKNAFA</sequence>
<dbReference type="Gene3D" id="3.10.50.40">
    <property type="match status" value="1"/>
</dbReference>
<dbReference type="SUPFAM" id="SSF54534">
    <property type="entry name" value="FKBP-like"/>
    <property type="match status" value="1"/>
</dbReference>
<keyword evidence="3" id="KW-0677">Repeat</keyword>
<dbReference type="PANTHER" id="PTHR11242">
    <property type="entry name" value="ARYL HYDROCARBON RECEPTOR INTERACTING PROTEIN RELATED"/>
    <property type="match status" value="1"/>
</dbReference>
<dbReference type="PANTHER" id="PTHR11242:SF0">
    <property type="entry name" value="TPR_REGION DOMAIN-CONTAINING PROTEIN"/>
    <property type="match status" value="1"/>
</dbReference>
<evidence type="ECO:0000259" key="5">
    <source>
        <dbReference type="Pfam" id="PF23322"/>
    </source>
</evidence>
<dbReference type="SMART" id="SM00028">
    <property type="entry name" value="TPR"/>
    <property type="match status" value="3"/>
</dbReference>
<evidence type="ECO:0000256" key="3">
    <source>
        <dbReference type="ARBA" id="ARBA00022737"/>
    </source>
</evidence>
<dbReference type="InterPro" id="IPR019734">
    <property type="entry name" value="TPR_rpt"/>
</dbReference>
<dbReference type="Proteomes" id="UP000594262">
    <property type="component" value="Unplaced"/>
</dbReference>
<dbReference type="SUPFAM" id="SSF48452">
    <property type="entry name" value="TPR-like"/>
    <property type="match status" value="1"/>
</dbReference>
<dbReference type="InterPro" id="IPR046357">
    <property type="entry name" value="PPIase_dom_sf"/>
</dbReference>
<dbReference type="Gene3D" id="1.25.40.10">
    <property type="entry name" value="Tetratricopeptide repeat domain"/>
    <property type="match status" value="1"/>
</dbReference>
<dbReference type="FunFam" id="1.25.40.10:FF:000052">
    <property type="entry name" value="Aryl-hydrocarbon-interacting protein-like 1"/>
    <property type="match status" value="1"/>
</dbReference>
<dbReference type="GO" id="GO:0005737">
    <property type="term" value="C:cytoplasm"/>
    <property type="evidence" value="ECO:0007669"/>
    <property type="project" value="UniProtKB-SubCell"/>
</dbReference>
<accession>A0A7M5V573</accession>
<proteinExistence type="predicted"/>
<name>A0A7M5V573_9CNID</name>
<comment type="subcellular location">
    <subcellularLocation>
        <location evidence="1">Cytoplasm</location>
    </subcellularLocation>
</comment>
<dbReference type="InterPro" id="IPR011990">
    <property type="entry name" value="TPR-like_helical_dom_sf"/>
</dbReference>
<organism evidence="6 7">
    <name type="scientific">Clytia hemisphaerica</name>
    <dbReference type="NCBI Taxonomy" id="252671"/>
    <lineage>
        <taxon>Eukaryota</taxon>
        <taxon>Metazoa</taxon>
        <taxon>Cnidaria</taxon>
        <taxon>Hydrozoa</taxon>
        <taxon>Hydroidolina</taxon>
        <taxon>Leptothecata</taxon>
        <taxon>Obeliida</taxon>
        <taxon>Clytiidae</taxon>
        <taxon>Clytia</taxon>
    </lineage>
</organism>
<dbReference type="GO" id="GO:0003755">
    <property type="term" value="F:peptidyl-prolyl cis-trans isomerase activity"/>
    <property type="evidence" value="ECO:0007669"/>
    <property type="project" value="InterPro"/>
</dbReference>
<dbReference type="RefSeq" id="XP_066926546.1">
    <property type="nucleotide sequence ID" value="XM_067070445.1"/>
</dbReference>
<dbReference type="Pfam" id="PF23322">
    <property type="entry name" value="PPIase_AIP"/>
    <property type="match status" value="1"/>
</dbReference>